<feature type="compositionally biased region" description="Low complexity" evidence="1">
    <location>
        <begin position="858"/>
        <end position="868"/>
    </location>
</feature>
<feature type="compositionally biased region" description="Basic and acidic residues" evidence="1">
    <location>
        <begin position="569"/>
        <end position="592"/>
    </location>
</feature>
<evidence type="ECO:0000256" key="1">
    <source>
        <dbReference type="SAM" id="MobiDB-lite"/>
    </source>
</evidence>
<feature type="region of interest" description="Disordered" evidence="1">
    <location>
        <begin position="1040"/>
        <end position="1070"/>
    </location>
</feature>
<feature type="compositionally biased region" description="Polar residues" evidence="1">
    <location>
        <begin position="238"/>
        <end position="247"/>
    </location>
</feature>
<feature type="compositionally biased region" description="Basic and acidic residues" evidence="1">
    <location>
        <begin position="191"/>
        <end position="205"/>
    </location>
</feature>
<feature type="compositionally biased region" description="Basic and acidic residues" evidence="1">
    <location>
        <begin position="430"/>
        <end position="449"/>
    </location>
</feature>
<feature type="region of interest" description="Disordered" evidence="1">
    <location>
        <begin position="166"/>
        <end position="305"/>
    </location>
</feature>
<feature type="compositionally biased region" description="Low complexity" evidence="1">
    <location>
        <begin position="348"/>
        <end position="361"/>
    </location>
</feature>
<feature type="compositionally biased region" description="Polar residues" evidence="1">
    <location>
        <begin position="723"/>
        <end position="733"/>
    </location>
</feature>
<feature type="compositionally biased region" description="Low complexity" evidence="1">
    <location>
        <begin position="289"/>
        <end position="305"/>
    </location>
</feature>
<feature type="compositionally biased region" description="Gly residues" evidence="1">
    <location>
        <begin position="891"/>
        <end position="903"/>
    </location>
</feature>
<feature type="compositionally biased region" description="Low complexity" evidence="1">
    <location>
        <begin position="497"/>
        <end position="510"/>
    </location>
</feature>
<sequence>MVRLLQSNRANTTLVDPEKGTVIRKGSGRKETLEVSLVQKMQAEGGASSSKTQKVPIEREWDEVVCDNATFKFHPIRSDDQFLDRLVVWEEKHRFFHMATGAFKNFRGMGKQPLFTLTEENEIDYKFVAPETPPGFHAMMGCLFRLGGLQMKTFFRRGEIPRALDEIRTHSSSSSSGSVPKLDLSRFNPRSGHDGKQGTHLHESKQGTNNLKVNVRTVGGTPSLRSLSEASHHHSSSTGNGKPNSLQGAVLFGKNQKRGGKNNKKERDSRERESSSRLSSSVGGHPDGSRSSSSFSKGSRGSSSSSHNTFEFCLDVFRNPLVTGQTEKQRCVFSDYCSATVSRRSFPTVARGTGTNRTGATLFSTHGGRPLPHRGLSFQSAAASLYTIPPAAHGGAGASSVSPLTPAHRRARDFDFEGTGTDAGDLSPVSRDRDRGAAGCMGDREKDLHAQSQSQSGILHPIAEQSPSMEGGSSDGRGRAASEDAEGPEGVQADSASSVGSRSTGTVVVRQRAGRRESSQPGHTKRSVPESAGEGEISRRTVVERTTGGGMEESREVLEVGGGGGQNGREGRNFHNDARTEEAAVSTERPREAPIGGLPLPAPTRSGAVLRAAPFSSAGAHGTSPFGALHSLCTAPTPLPGSVVVGRSFGGPIEEAGTANEPRRDANLDFGTAIFSHGGGAEGRRLPGPPLEEEGSRRGAIRAGPVAVVERAPAGAVRDDQGTRGTVFTQHQLGSGGVLQQRLSETANHTNVFPDAALTEEVPREASDEGNKQVMAARGDREKEKEKDRSSQARQSLRHGRERKHGGNKGGAPSAATSVASPLPSHSIRSLHSLVQRRTAAAAAGAEHQGTPKDSRSQQQVAEGSQQQLHGVSTSSSNREASDSRDQNGPGKSGPGGAHGAQRGGSRRRREDPEAPSTVPSRPTSAAVPLPPRQQPEGGTSGSPLTEGTGDGGTTSNAGAEHTSGKGEASGVTPGKVLSIVQSEVASFFKNGDRQQGQFAEKKKMLSDFPEQPQGCGSPLALGHTMMQQSPIQVFTSFMSPSPPGASTSSPAVAPLPLAPPSLHTTDPPLTSAARRELTGAVSGSMRVSAFRKTPLASPDLPSGELMPSRLAGRGPSAPPRESTHSPTGPRPSFQKRIIFPVPLCPPHLQSPSPVLREMPDGYWEETSGVTTVWDWTPGV</sequence>
<accession>A0A0G4H0B5</accession>
<feature type="compositionally biased region" description="Low complexity" evidence="1">
    <location>
        <begin position="1045"/>
        <end position="1056"/>
    </location>
</feature>
<feature type="compositionally biased region" description="Basic and acidic residues" evidence="1">
    <location>
        <begin position="263"/>
        <end position="275"/>
    </location>
</feature>
<feature type="region of interest" description="Disordered" evidence="1">
    <location>
        <begin position="414"/>
        <end position="601"/>
    </location>
</feature>
<organism evidence="2">
    <name type="scientific">Chromera velia CCMP2878</name>
    <dbReference type="NCBI Taxonomy" id="1169474"/>
    <lineage>
        <taxon>Eukaryota</taxon>
        <taxon>Sar</taxon>
        <taxon>Alveolata</taxon>
        <taxon>Colpodellida</taxon>
        <taxon>Chromeraceae</taxon>
        <taxon>Chromera</taxon>
    </lineage>
</organism>
<feature type="compositionally biased region" description="Polar residues" evidence="1">
    <location>
        <begin position="869"/>
        <end position="879"/>
    </location>
</feature>
<feature type="compositionally biased region" description="Basic and acidic residues" evidence="1">
    <location>
        <begin position="761"/>
        <end position="771"/>
    </location>
</feature>
<feature type="region of interest" description="Disordered" evidence="1">
    <location>
        <begin position="348"/>
        <end position="368"/>
    </location>
</feature>
<feature type="region of interest" description="Disordered" evidence="1">
    <location>
        <begin position="677"/>
        <end position="733"/>
    </location>
</feature>
<dbReference type="EMBL" id="CDMZ01001743">
    <property type="protein sequence ID" value="CEM36951.1"/>
    <property type="molecule type" value="Genomic_DNA"/>
</dbReference>
<feature type="region of interest" description="Disordered" evidence="1">
    <location>
        <begin position="1093"/>
        <end position="1135"/>
    </location>
</feature>
<dbReference type="AlphaFoldDB" id="A0A0G4H0B5"/>
<name>A0A0G4H0B5_9ALVE</name>
<protein>
    <submittedName>
        <fullName evidence="2">Uncharacterized protein</fullName>
    </submittedName>
</protein>
<reference evidence="2" key="1">
    <citation type="submission" date="2014-11" db="EMBL/GenBank/DDBJ databases">
        <authorList>
            <person name="Otto D Thomas"/>
            <person name="Naeem Raeece"/>
        </authorList>
    </citation>
    <scope>NUCLEOTIDE SEQUENCE</scope>
</reference>
<feature type="compositionally biased region" description="Basic residues" evidence="1">
    <location>
        <begin position="796"/>
        <end position="807"/>
    </location>
</feature>
<feature type="region of interest" description="Disordered" evidence="1">
    <location>
        <begin position="752"/>
        <end position="973"/>
    </location>
</feature>
<evidence type="ECO:0000313" key="2">
    <source>
        <dbReference type="EMBL" id="CEM36951.1"/>
    </source>
</evidence>
<proteinExistence type="predicted"/>
<gene>
    <name evidence="2" type="ORF">Cvel_5501</name>
</gene>
<feature type="compositionally biased region" description="Basic and acidic residues" evidence="1">
    <location>
        <begin position="778"/>
        <end position="791"/>
    </location>
</feature>